<proteinExistence type="predicted"/>
<protein>
    <submittedName>
        <fullName evidence="1">OsmC family protein</fullName>
    </submittedName>
</protein>
<dbReference type="PANTHER" id="PTHR34352:SF1">
    <property type="entry name" value="PROTEIN YHFA"/>
    <property type="match status" value="1"/>
</dbReference>
<dbReference type="Proteomes" id="UP000319771">
    <property type="component" value="Unassembled WGS sequence"/>
</dbReference>
<gene>
    <name evidence="1" type="ORF">E6K81_03685</name>
</gene>
<dbReference type="InterPro" id="IPR015946">
    <property type="entry name" value="KH_dom-like_a/b"/>
</dbReference>
<dbReference type="SUPFAM" id="SSF82784">
    <property type="entry name" value="OsmC-like"/>
    <property type="match status" value="1"/>
</dbReference>
<dbReference type="Gene3D" id="3.30.300.20">
    <property type="match status" value="1"/>
</dbReference>
<dbReference type="InterPro" id="IPR003718">
    <property type="entry name" value="OsmC/Ohr_fam"/>
</dbReference>
<dbReference type="Pfam" id="PF02566">
    <property type="entry name" value="OsmC"/>
    <property type="match status" value="1"/>
</dbReference>
<dbReference type="PANTHER" id="PTHR34352">
    <property type="entry name" value="PROTEIN YHFA"/>
    <property type="match status" value="1"/>
</dbReference>
<comment type="caution">
    <text evidence="1">The sequence shown here is derived from an EMBL/GenBank/DDBJ whole genome shotgun (WGS) entry which is preliminary data.</text>
</comment>
<accession>A0A538UCL7</accession>
<dbReference type="EMBL" id="VBPB01000055">
    <property type="protein sequence ID" value="TMQ73633.1"/>
    <property type="molecule type" value="Genomic_DNA"/>
</dbReference>
<name>A0A538UCL7_UNCEI</name>
<organism evidence="1 2">
    <name type="scientific">Eiseniibacteriota bacterium</name>
    <dbReference type="NCBI Taxonomy" id="2212470"/>
    <lineage>
        <taxon>Bacteria</taxon>
        <taxon>Candidatus Eiseniibacteriota</taxon>
    </lineage>
</organism>
<reference evidence="1 2" key="1">
    <citation type="journal article" date="2019" name="Nat. Microbiol.">
        <title>Mediterranean grassland soil C-N compound turnover is dependent on rainfall and depth, and is mediated by genomically divergent microorganisms.</title>
        <authorList>
            <person name="Diamond S."/>
            <person name="Andeer P.F."/>
            <person name="Li Z."/>
            <person name="Crits-Christoph A."/>
            <person name="Burstein D."/>
            <person name="Anantharaman K."/>
            <person name="Lane K.R."/>
            <person name="Thomas B.C."/>
            <person name="Pan C."/>
            <person name="Northen T.R."/>
            <person name="Banfield J.F."/>
        </authorList>
    </citation>
    <scope>NUCLEOTIDE SEQUENCE [LARGE SCALE GENOMIC DNA]</scope>
    <source>
        <strain evidence="1">WS_11</strain>
    </source>
</reference>
<sequence length="139" mass="15110">MATTASVVLQTIESGLVFDARFAKGPGFVMDSDQDPKGPSPVELLVAALGGCAGMDVIGILRKQRQVALGYEVAVLGERAAEHPRKFTRIEVVHRLRGRDLSRTCIEEAMRLSETKYCSVHATLAPTVEIVSRYEIIPA</sequence>
<evidence type="ECO:0000313" key="2">
    <source>
        <dbReference type="Proteomes" id="UP000319771"/>
    </source>
</evidence>
<dbReference type="InterPro" id="IPR036102">
    <property type="entry name" value="OsmC/Ohrsf"/>
</dbReference>
<dbReference type="AlphaFoldDB" id="A0A538UCL7"/>
<evidence type="ECO:0000313" key="1">
    <source>
        <dbReference type="EMBL" id="TMQ73633.1"/>
    </source>
</evidence>